<dbReference type="Gene3D" id="6.10.340.10">
    <property type="match status" value="1"/>
</dbReference>
<dbReference type="SMART" id="SM00283">
    <property type="entry name" value="MA"/>
    <property type="match status" value="1"/>
</dbReference>
<dbReference type="Pfam" id="PF00672">
    <property type="entry name" value="HAMP"/>
    <property type="match status" value="1"/>
</dbReference>
<dbReference type="PROSITE" id="PS50885">
    <property type="entry name" value="HAMP"/>
    <property type="match status" value="2"/>
</dbReference>
<name>A0A154IID0_RHILE</name>
<feature type="transmembrane region" description="Helical" evidence="6">
    <location>
        <begin position="197"/>
        <end position="217"/>
    </location>
</feature>
<dbReference type="GO" id="GO:0016020">
    <property type="term" value="C:membrane"/>
    <property type="evidence" value="ECO:0007669"/>
    <property type="project" value="UniProtKB-SubCell"/>
</dbReference>
<feature type="domain" description="HAMP" evidence="8">
    <location>
        <begin position="299"/>
        <end position="351"/>
    </location>
</feature>
<dbReference type="SMART" id="SM00304">
    <property type="entry name" value="HAMP"/>
    <property type="match status" value="1"/>
</dbReference>
<comment type="caution">
    <text evidence="9">The sequence shown here is derived from an EMBL/GenBank/DDBJ whole genome shotgun (WGS) entry which is preliminary data.</text>
</comment>
<keyword evidence="4" id="KW-0807">Transducer</keyword>
<keyword evidence="2" id="KW-0145">Chemotaxis</keyword>
<evidence type="ECO:0000259" key="7">
    <source>
        <dbReference type="PROSITE" id="PS50111"/>
    </source>
</evidence>
<dbReference type="AlphaFoldDB" id="A0A154IID0"/>
<dbReference type="InterPro" id="IPR051310">
    <property type="entry name" value="MCP_chemotaxis"/>
</dbReference>
<dbReference type="RefSeq" id="WP_062942544.1">
    <property type="nucleotide sequence ID" value="NZ_CP171844.1"/>
</dbReference>
<feature type="region of interest" description="Disordered" evidence="5">
    <location>
        <begin position="273"/>
        <end position="293"/>
    </location>
</feature>
<dbReference type="FunFam" id="1.10.287.950:FF:000001">
    <property type="entry name" value="Methyl-accepting chemotaxis sensory transducer"/>
    <property type="match status" value="1"/>
</dbReference>
<dbReference type="SUPFAM" id="SSF103190">
    <property type="entry name" value="Sensory domain-like"/>
    <property type="match status" value="1"/>
</dbReference>
<dbReference type="CDD" id="cd11386">
    <property type="entry name" value="MCP_signal"/>
    <property type="match status" value="1"/>
</dbReference>
<evidence type="ECO:0000256" key="4">
    <source>
        <dbReference type="PROSITE-ProRule" id="PRU00284"/>
    </source>
</evidence>
<dbReference type="PANTHER" id="PTHR43531:SF11">
    <property type="entry name" value="METHYL-ACCEPTING CHEMOTAXIS PROTEIN 3"/>
    <property type="match status" value="1"/>
</dbReference>
<evidence type="ECO:0000256" key="1">
    <source>
        <dbReference type="ARBA" id="ARBA00004370"/>
    </source>
</evidence>
<evidence type="ECO:0000256" key="5">
    <source>
        <dbReference type="SAM" id="MobiDB-lite"/>
    </source>
</evidence>
<dbReference type="EMBL" id="LVYU01000098">
    <property type="protein sequence ID" value="KZB00172.1"/>
    <property type="molecule type" value="Genomic_DNA"/>
</dbReference>
<dbReference type="InterPro" id="IPR033462">
    <property type="entry name" value="Cache_3-Cache_2"/>
</dbReference>
<dbReference type="Pfam" id="PF17201">
    <property type="entry name" value="Cache_3-Cache_2"/>
    <property type="match status" value="1"/>
</dbReference>
<keyword evidence="6" id="KW-0812">Transmembrane</keyword>
<reference evidence="9" key="1">
    <citation type="submission" date="2016-03" db="EMBL/GenBank/DDBJ databases">
        <title>Microsymbionts genomes from the relict species Vavilovia formosa.</title>
        <authorList>
            <person name="Chirak E."/>
            <person name="Kimeklis A."/>
            <person name="Kopat V."/>
            <person name="Andronov E."/>
        </authorList>
    </citation>
    <scope>NUCLEOTIDE SEQUENCE [LARGE SCALE GENOMIC DNA]</scope>
    <source>
        <strain evidence="9">Vaf12</strain>
    </source>
</reference>
<evidence type="ECO:0000256" key="6">
    <source>
        <dbReference type="SAM" id="Phobius"/>
    </source>
</evidence>
<comment type="similarity">
    <text evidence="3">Belongs to the methyl-accepting chemotaxis (MCP) protein family.</text>
</comment>
<keyword evidence="6" id="KW-1133">Transmembrane helix</keyword>
<gene>
    <name evidence="9" type="ORF">A4A59_20280</name>
</gene>
<dbReference type="Gene3D" id="1.10.287.950">
    <property type="entry name" value="Methyl-accepting chemotaxis protein"/>
    <property type="match status" value="1"/>
</dbReference>
<sequence>MLRLFSTSIVRQIVAITLFLLAISTAAIVGVTYYNLSHHVMDGAVSDARDATRAMAVLYGAADQAAKIELKDNQLSTVTEDAIPALADHSLVDRTAQSIAGVATIFQKQGGDYVRISTNVKKENGDRAVGTKLIAEHPAQPVLARGEAYYGPAELFGRKFMTGYFPIKNASNANVGILFIGIPMEVYYQRMYELQMLVLGVGAIVMLIVGVLAFYAIRLSVKPLQALTASVHSISAGDLEGVIPCVEKRNEFGDIGRALALFRDSARARRDLETQAGEQRELSDAERARNDADKRSLDGQIDFAVNQLAAGLGRLSQGDVSQTIGTPFVGRLEQLRVDFNASLLRLQDTLSGIRDSASTIQRNSGAVSASAGELSKRTEAQAANLEETAAAVEEITVTVRSSAERAREANNVVAATKKTADNSGAVVGDAVAAMDRIEQASQRIEQIIEVIDDIAFQTNLLALNAGIEAARAGEAGKGFAVVAQEVRELAQRSADAAREIKSLIETSSREVTAGSELVQKTGSVLASISQEIIAISGHVETIATASRDQSAALQEVNGSVNAMDQMTQKNAAMVAETTQASRLLAGEADTLMALIERFRIVAESAPAHLGARRVA</sequence>
<dbReference type="InterPro" id="IPR003660">
    <property type="entry name" value="HAMP_dom"/>
</dbReference>
<feature type="transmembrane region" description="Helical" evidence="6">
    <location>
        <begin position="12"/>
        <end position="34"/>
    </location>
</feature>
<feature type="domain" description="HAMP" evidence="8">
    <location>
        <begin position="218"/>
        <end position="271"/>
    </location>
</feature>
<keyword evidence="6" id="KW-0472">Membrane</keyword>
<evidence type="ECO:0000256" key="3">
    <source>
        <dbReference type="ARBA" id="ARBA00029447"/>
    </source>
</evidence>
<dbReference type="InterPro" id="IPR004089">
    <property type="entry name" value="MCPsignal_dom"/>
</dbReference>
<protein>
    <submittedName>
        <fullName evidence="9">Chemotaxis protein</fullName>
    </submittedName>
</protein>
<evidence type="ECO:0000256" key="2">
    <source>
        <dbReference type="ARBA" id="ARBA00022500"/>
    </source>
</evidence>
<organism evidence="9">
    <name type="scientific">Rhizobium leguminosarum</name>
    <dbReference type="NCBI Taxonomy" id="384"/>
    <lineage>
        <taxon>Bacteria</taxon>
        <taxon>Pseudomonadati</taxon>
        <taxon>Pseudomonadota</taxon>
        <taxon>Alphaproteobacteria</taxon>
        <taxon>Hyphomicrobiales</taxon>
        <taxon>Rhizobiaceae</taxon>
        <taxon>Rhizobium/Agrobacterium group</taxon>
        <taxon>Rhizobium</taxon>
    </lineage>
</organism>
<evidence type="ECO:0000259" key="8">
    <source>
        <dbReference type="PROSITE" id="PS50885"/>
    </source>
</evidence>
<comment type="subcellular location">
    <subcellularLocation>
        <location evidence="1">Membrane</location>
    </subcellularLocation>
</comment>
<dbReference type="SUPFAM" id="SSF158472">
    <property type="entry name" value="HAMP domain-like"/>
    <property type="match status" value="1"/>
</dbReference>
<dbReference type="InterPro" id="IPR029151">
    <property type="entry name" value="Sensor-like_sf"/>
</dbReference>
<dbReference type="GO" id="GO:0007165">
    <property type="term" value="P:signal transduction"/>
    <property type="evidence" value="ECO:0007669"/>
    <property type="project" value="UniProtKB-KW"/>
</dbReference>
<dbReference type="Pfam" id="PF00015">
    <property type="entry name" value="MCPsignal"/>
    <property type="match status" value="1"/>
</dbReference>
<feature type="domain" description="Methyl-accepting transducer" evidence="7">
    <location>
        <begin position="356"/>
        <end position="585"/>
    </location>
</feature>
<dbReference type="SUPFAM" id="SSF58104">
    <property type="entry name" value="Methyl-accepting chemotaxis protein (MCP) signaling domain"/>
    <property type="match status" value="1"/>
</dbReference>
<proteinExistence type="inferred from homology"/>
<evidence type="ECO:0000313" key="9">
    <source>
        <dbReference type="EMBL" id="KZB00172.1"/>
    </source>
</evidence>
<dbReference type="CDD" id="cd06225">
    <property type="entry name" value="HAMP"/>
    <property type="match status" value="1"/>
</dbReference>
<dbReference type="PROSITE" id="PS50111">
    <property type="entry name" value="CHEMOTAXIS_TRANSDUC_2"/>
    <property type="match status" value="1"/>
</dbReference>
<dbReference type="GO" id="GO:0006935">
    <property type="term" value="P:chemotaxis"/>
    <property type="evidence" value="ECO:0007669"/>
    <property type="project" value="UniProtKB-KW"/>
</dbReference>
<dbReference type="PANTHER" id="PTHR43531">
    <property type="entry name" value="PROTEIN ICFG"/>
    <property type="match status" value="1"/>
</dbReference>
<accession>A0A154IID0</accession>